<evidence type="ECO:0000313" key="2">
    <source>
        <dbReference type="Proteomes" id="UP001153714"/>
    </source>
</evidence>
<organism evidence="1 2">
    <name type="scientific">Diatraea saccharalis</name>
    <name type="common">sugarcane borer</name>
    <dbReference type="NCBI Taxonomy" id="40085"/>
    <lineage>
        <taxon>Eukaryota</taxon>
        <taxon>Metazoa</taxon>
        <taxon>Ecdysozoa</taxon>
        <taxon>Arthropoda</taxon>
        <taxon>Hexapoda</taxon>
        <taxon>Insecta</taxon>
        <taxon>Pterygota</taxon>
        <taxon>Neoptera</taxon>
        <taxon>Endopterygota</taxon>
        <taxon>Lepidoptera</taxon>
        <taxon>Glossata</taxon>
        <taxon>Ditrysia</taxon>
        <taxon>Pyraloidea</taxon>
        <taxon>Crambidae</taxon>
        <taxon>Crambinae</taxon>
        <taxon>Diatraea</taxon>
    </lineage>
</organism>
<name>A0A9N9WH40_9NEOP</name>
<keyword evidence="2" id="KW-1185">Reference proteome</keyword>
<dbReference type="SUPFAM" id="SSF46938">
    <property type="entry name" value="CRAL/TRIO N-terminal domain"/>
    <property type="match status" value="1"/>
</dbReference>
<dbReference type="Proteomes" id="UP001153714">
    <property type="component" value="Chromosome 3"/>
</dbReference>
<dbReference type="AlphaFoldDB" id="A0A9N9WH40"/>
<reference evidence="1" key="2">
    <citation type="submission" date="2022-10" db="EMBL/GenBank/DDBJ databases">
        <authorList>
            <consortium name="ENA_rothamsted_submissions"/>
            <consortium name="culmorum"/>
            <person name="King R."/>
        </authorList>
    </citation>
    <scope>NUCLEOTIDE SEQUENCE</scope>
</reference>
<evidence type="ECO:0000313" key="1">
    <source>
        <dbReference type="EMBL" id="CAG9791523.1"/>
    </source>
</evidence>
<protein>
    <submittedName>
        <fullName evidence="1">Uncharacterized protein</fullName>
    </submittedName>
</protein>
<sequence>MQALEPNTWIKHREDTLQQVRKILGLDKPGRLDEAIDILQDWAKKQPHFNQKEFDRNYLERCIIRSKGSVEKSKQHLENMCILKTITRQFFDNSSKPNELATDNIEEALMPRQTSDFCSIFLLRSRHREDYWEDLVYRCYCRGANVSSRKIRYYVTFVSCS</sequence>
<reference evidence="1" key="1">
    <citation type="submission" date="2021-12" db="EMBL/GenBank/DDBJ databases">
        <authorList>
            <person name="King R."/>
        </authorList>
    </citation>
    <scope>NUCLEOTIDE SEQUENCE</scope>
</reference>
<proteinExistence type="predicted"/>
<dbReference type="OrthoDB" id="6575879at2759"/>
<accession>A0A9N9WH40</accession>
<gene>
    <name evidence="1" type="ORF">DIATSA_LOCUS9132</name>
</gene>
<dbReference type="InterPro" id="IPR036273">
    <property type="entry name" value="CRAL/TRIO_N_dom_sf"/>
</dbReference>
<dbReference type="EMBL" id="OU893334">
    <property type="protein sequence ID" value="CAG9791523.1"/>
    <property type="molecule type" value="Genomic_DNA"/>
</dbReference>